<reference evidence="1 2" key="1">
    <citation type="journal article" date="2011" name="Genome Biol. Evol.">
        <title>Integration of the genetic map and genome assembly of fugu facilitates insights into distinct features of genome evolution in teleosts and mammals.</title>
        <authorList>
            <person name="Kai W."/>
            <person name="Kikuchi K."/>
            <person name="Tohari S."/>
            <person name="Chew A.K."/>
            <person name="Tay A."/>
            <person name="Fujiwara A."/>
            <person name="Hosoya S."/>
            <person name="Suetake H."/>
            <person name="Naruse K."/>
            <person name="Brenner S."/>
            <person name="Suzuki Y."/>
            <person name="Venkatesh B."/>
        </authorList>
    </citation>
    <scope>NUCLEOTIDE SEQUENCE [LARGE SCALE GENOMIC DNA]</scope>
</reference>
<sequence length="594" mass="67324">MFPLQQQPHMEDSADPLVTVQEMQFWLDKAVAWGQAQTVETQRDTCQHLSRLRDFTQQLLKHINSMASTTETMKRLPLIGQFLGRLCWIPSVTADASSRSLLLQCLWGLFSEHPGSAVERKANQWIRTVLCQLVTEEDAKVEPLIRQMGVAPKDYHLGVLRKRLALLQQTFEKNCNCLADKNQRCPHDDSLAVSESCIPLVTCQEAAPLINTLLQRPASCISAALSEDFLDALNSAHSRQSLLLEEQGIISLWYHNLPSLEEAVLRLLESVLANNESSPQKLEQLLEQALLPKACAQHCSMFLVVNDIFRSFLKQAERAESVHCLIHTFTRCFLRELALVPHQNSVPLKALFPQSPQSLLMPLLTLPSEMHQEAWRHHLKWLSDSLKRLTEEEEEDDRDGSRSSCLKSHHRVFEAWFLLVQCVHWVQLTAQLLVTSETQDCGPLLWLFTFYYHPTNRGHHRASQLGHAKEALDHLRALFSPLNPPLPVGSLQSVMTLLSPAQQQQQQSLSTLLIINLLVNFAVFSRQSLIGSAEVLQMVVDQSGLLNEAARVLVSLELSLNRGRHLSSDANRVQLRVQKLQHTLTHMNVPEQHC</sequence>
<dbReference type="GO" id="GO:0006289">
    <property type="term" value="P:nucleotide-excision repair"/>
    <property type="evidence" value="ECO:0007669"/>
    <property type="project" value="TreeGrafter"/>
</dbReference>
<dbReference type="AlphaFoldDB" id="H2UJE3"/>
<protein>
    <submittedName>
        <fullName evidence="1">FA complementation group C</fullName>
    </submittedName>
</protein>
<dbReference type="InterPro" id="IPR000686">
    <property type="entry name" value="FANCC"/>
</dbReference>
<dbReference type="Pfam" id="PF02106">
    <property type="entry name" value="Fanconi_C"/>
    <property type="match status" value="1"/>
</dbReference>
<dbReference type="Ensembl" id="ENSTRUT00000037196.3">
    <property type="protein sequence ID" value="ENSTRUP00000037064.3"/>
    <property type="gene ID" value="ENSTRUG00000014491.3"/>
</dbReference>
<dbReference type="eggNOG" id="ENOG502QSB8">
    <property type="taxonomic scope" value="Eukaryota"/>
</dbReference>
<dbReference type="GeneTree" id="ENSGT00390000016390"/>
<dbReference type="GO" id="GO:0036297">
    <property type="term" value="P:interstrand cross-link repair"/>
    <property type="evidence" value="ECO:0007669"/>
    <property type="project" value="InterPro"/>
</dbReference>
<proteinExistence type="predicted"/>
<reference evidence="1" key="3">
    <citation type="submission" date="2025-09" db="UniProtKB">
        <authorList>
            <consortium name="Ensembl"/>
        </authorList>
    </citation>
    <scope>IDENTIFICATION</scope>
</reference>
<dbReference type="CTD" id="2176"/>
<reference evidence="1" key="2">
    <citation type="submission" date="2025-08" db="UniProtKB">
        <authorList>
            <consortium name="Ensembl"/>
        </authorList>
    </citation>
    <scope>IDENTIFICATION</scope>
</reference>
<organism evidence="1 2">
    <name type="scientific">Takifugu rubripes</name>
    <name type="common">Japanese pufferfish</name>
    <name type="synonym">Fugu rubripes</name>
    <dbReference type="NCBI Taxonomy" id="31033"/>
    <lineage>
        <taxon>Eukaryota</taxon>
        <taxon>Metazoa</taxon>
        <taxon>Chordata</taxon>
        <taxon>Craniata</taxon>
        <taxon>Vertebrata</taxon>
        <taxon>Euteleostomi</taxon>
        <taxon>Actinopterygii</taxon>
        <taxon>Neopterygii</taxon>
        <taxon>Teleostei</taxon>
        <taxon>Neoteleostei</taxon>
        <taxon>Acanthomorphata</taxon>
        <taxon>Eupercaria</taxon>
        <taxon>Tetraodontiformes</taxon>
        <taxon>Tetradontoidea</taxon>
        <taxon>Tetraodontidae</taxon>
        <taxon>Takifugu</taxon>
    </lineage>
</organism>
<evidence type="ECO:0000313" key="2">
    <source>
        <dbReference type="Proteomes" id="UP000005226"/>
    </source>
</evidence>
<dbReference type="GeneID" id="101065547"/>
<name>H2UJE3_TAKRU</name>
<dbReference type="PRINTS" id="PR00494">
    <property type="entry name" value="FANCONICGENE"/>
</dbReference>
<dbReference type="GO" id="GO:0034599">
    <property type="term" value="P:cellular response to oxidative stress"/>
    <property type="evidence" value="ECO:0007669"/>
    <property type="project" value="TreeGrafter"/>
</dbReference>
<gene>
    <name evidence="1" type="primary">fancc</name>
</gene>
<evidence type="ECO:0000313" key="1">
    <source>
        <dbReference type="Ensembl" id="ENSTRUP00000037064.3"/>
    </source>
</evidence>
<dbReference type="PANTHER" id="PTHR16798">
    <property type="entry name" value="FANCONI ANEMIA GROUP C PROTEIN FANCC"/>
    <property type="match status" value="1"/>
</dbReference>
<dbReference type="RefSeq" id="XP_029685151.1">
    <property type="nucleotide sequence ID" value="XM_029829291.1"/>
</dbReference>
<dbReference type="Proteomes" id="UP000005226">
    <property type="component" value="Chromosome 21"/>
</dbReference>
<accession>H2UJE3</accession>
<dbReference type="STRING" id="31033.ENSTRUP00000037064"/>
<dbReference type="OMA" id="RWHHRAS"/>
<dbReference type="GO" id="GO:0043240">
    <property type="term" value="C:Fanconi anaemia nuclear complex"/>
    <property type="evidence" value="ECO:0007669"/>
    <property type="project" value="InterPro"/>
</dbReference>
<dbReference type="InParanoid" id="H2UJE3"/>
<keyword evidence="2" id="KW-1185">Reference proteome</keyword>
<dbReference type="PANTHER" id="PTHR16798:SF0">
    <property type="entry name" value="FANCONI ANEMIA GROUP C PROTEIN"/>
    <property type="match status" value="1"/>
</dbReference>